<dbReference type="InParanoid" id="A0A212RD33"/>
<protein>
    <submittedName>
        <fullName evidence="2">Transcriptional regulator of molybdate metabolism, XRE family</fullName>
    </submittedName>
</protein>
<dbReference type="SUPFAM" id="SSF53850">
    <property type="entry name" value="Periplasmic binding protein-like II"/>
    <property type="match status" value="1"/>
</dbReference>
<dbReference type="InterPro" id="IPR001387">
    <property type="entry name" value="Cro/C1-type_HTH"/>
</dbReference>
<dbReference type="Gene3D" id="3.40.190.10">
    <property type="entry name" value="Periplasmic binding protein-like II"/>
    <property type="match status" value="1"/>
</dbReference>
<dbReference type="SUPFAM" id="SSF47413">
    <property type="entry name" value="lambda repressor-like DNA-binding domains"/>
    <property type="match status" value="1"/>
</dbReference>
<dbReference type="Pfam" id="PF12727">
    <property type="entry name" value="PBP_like"/>
    <property type="match status" value="1"/>
</dbReference>
<evidence type="ECO:0000259" key="1">
    <source>
        <dbReference type="PROSITE" id="PS50943"/>
    </source>
</evidence>
<dbReference type="PROSITE" id="PS50943">
    <property type="entry name" value="HTH_CROC1"/>
    <property type="match status" value="1"/>
</dbReference>
<dbReference type="RefSeq" id="WP_088571821.1">
    <property type="nucleotide sequence ID" value="NZ_FYEK01000044.1"/>
</dbReference>
<dbReference type="SMART" id="SM00530">
    <property type="entry name" value="HTH_XRE"/>
    <property type="match status" value="1"/>
</dbReference>
<dbReference type="Gene3D" id="1.10.260.40">
    <property type="entry name" value="lambda repressor-like DNA-binding domains"/>
    <property type="match status" value="1"/>
</dbReference>
<dbReference type="CDD" id="cd00093">
    <property type="entry name" value="HTH_XRE"/>
    <property type="match status" value="1"/>
</dbReference>
<dbReference type="EMBL" id="FYEK01000044">
    <property type="protein sequence ID" value="SNB70148.1"/>
    <property type="molecule type" value="Genomic_DNA"/>
</dbReference>
<dbReference type="InterPro" id="IPR024370">
    <property type="entry name" value="PBP_domain"/>
</dbReference>
<proteinExistence type="predicted"/>
<reference evidence="3" key="1">
    <citation type="submission" date="2017-06" db="EMBL/GenBank/DDBJ databases">
        <authorList>
            <person name="Varghese N."/>
            <person name="Submissions S."/>
        </authorList>
    </citation>
    <scope>NUCLEOTIDE SEQUENCE [LARGE SCALE GENOMIC DNA]</scope>
    <source>
        <strain evidence="3">JAD2</strain>
    </source>
</reference>
<dbReference type="InterPro" id="IPR010982">
    <property type="entry name" value="Lambda_DNA-bd_dom_sf"/>
</dbReference>
<dbReference type="Pfam" id="PF01381">
    <property type="entry name" value="HTH_3"/>
    <property type="match status" value="1"/>
</dbReference>
<feature type="domain" description="HTH cro/C1-type" evidence="1">
    <location>
        <begin position="14"/>
        <end position="68"/>
    </location>
</feature>
<dbReference type="OrthoDB" id="9804758at2"/>
<dbReference type="PANTHER" id="PTHR38431:SF1">
    <property type="entry name" value="BLL2305 PROTEIN"/>
    <property type="match status" value="1"/>
</dbReference>
<dbReference type="AlphaFoldDB" id="A0A212RD33"/>
<dbReference type="GO" id="GO:0003677">
    <property type="term" value="F:DNA binding"/>
    <property type="evidence" value="ECO:0007669"/>
    <property type="project" value="InterPro"/>
</dbReference>
<sequence>MGRRVRLEGGENRVREVRERQGLSQAELARRAGLSRQALSAIEAGRYLPNVAVALRLAQALSCWVEDLFPAPPAAQILEAEWPLPVRRGQPATRRVGLARVGERLVAWPLQEAWGLQAPADGFVVEGGRPGRVRVALRIPPAILERTLLIGGCNPALALLAAHLRERFPEYRLRWIPMNSQAALQALARGELHIAGTHLADPVRGMDNLPAIRRILAGRPVAVVTLARWVEGVMVPAGNPGRIHHLQDLARPGLRVLLRESGAGSQRILAWRLRREGLPPSALPALRWRARDHLEVAAALTARLADAGPGVLPVARIFGLGFLPLAESRYDLVIPEAFFWTPAVEALLEVLSSRRFREELEAIGGFDPRPAGTLVARLSPSTS</sequence>
<evidence type="ECO:0000313" key="2">
    <source>
        <dbReference type="EMBL" id="SNB70148.1"/>
    </source>
</evidence>
<dbReference type="PANTHER" id="PTHR38431">
    <property type="entry name" value="BLL2305 PROTEIN"/>
    <property type="match status" value="1"/>
</dbReference>
<name>A0A212RD33_9CHLR</name>
<evidence type="ECO:0000313" key="3">
    <source>
        <dbReference type="Proteomes" id="UP000197025"/>
    </source>
</evidence>
<dbReference type="FunCoup" id="A0A212RD33">
    <property type="interactions" value="1"/>
</dbReference>
<gene>
    <name evidence="2" type="ORF">SAMN02746019_00011590</name>
</gene>
<dbReference type="Proteomes" id="UP000197025">
    <property type="component" value="Unassembled WGS sequence"/>
</dbReference>
<accession>A0A212RD33</accession>
<organism evidence="2 3">
    <name type="scientific">Thermoflexus hugenholtzii JAD2</name>
    <dbReference type="NCBI Taxonomy" id="877466"/>
    <lineage>
        <taxon>Bacteria</taxon>
        <taxon>Bacillati</taxon>
        <taxon>Chloroflexota</taxon>
        <taxon>Thermoflexia</taxon>
        <taxon>Thermoflexales</taxon>
        <taxon>Thermoflexaceae</taxon>
        <taxon>Thermoflexus</taxon>
    </lineage>
</organism>
<keyword evidence="3" id="KW-1185">Reference proteome</keyword>